<comment type="caution">
    <text evidence="2">The sequence shown here is derived from an EMBL/GenBank/DDBJ whole genome shotgun (WGS) entry which is preliminary data.</text>
</comment>
<feature type="region of interest" description="Disordered" evidence="1">
    <location>
        <begin position="1"/>
        <end position="41"/>
    </location>
</feature>
<feature type="compositionally biased region" description="Polar residues" evidence="1">
    <location>
        <begin position="1"/>
        <end position="11"/>
    </location>
</feature>
<feature type="compositionally biased region" description="Gly residues" evidence="1">
    <location>
        <begin position="27"/>
        <end position="38"/>
    </location>
</feature>
<proteinExistence type="predicted"/>
<reference evidence="2" key="1">
    <citation type="submission" date="2022-01" db="EMBL/GenBank/DDBJ databases">
        <title>Genome-Based Taxonomic Classification of the Phylum Actinobacteria.</title>
        <authorList>
            <person name="Gao Y."/>
        </authorList>
    </citation>
    <scope>NUCLEOTIDE SEQUENCE</scope>
    <source>
        <strain evidence="2">KLBMP 8922</strain>
    </source>
</reference>
<gene>
    <name evidence="2" type="ORF">LZ495_20095</name>
</gene>
<dbReference type="RefSeq" id="WP_235053814.1">
    <property type="nucleotide sequence ID" value="NZ_JAKFHA010000011.1"/>
</dbReference>
<sequence length="344" mass="33811">MALTASGCSSSDDAKNDPRSDSTATGGTPGPGASGTAGGSTPAGLTGALGRIAATPAAKAYLEYADLAALRAANGGTDPAGPYGRLFGIGFPALVNSVREVPAAYSFDPMRADRAWSAGLAPDSASVLIGAFDTKAVEGALVEAGGAKEPSPGAGTTWRTAPDGAVDLQSAKLPGVLAAFNVVRLADDRIVHGPSAATVNAVDAGGADTLGNNGPHRVLADCLGETLVAVIAAPGTQKPAPVAAPLTAVGVRGAKGEAPTEVLCVPARDAAAAEQAAGKLRTELAQGVRPDGRPWADVLADVRVETVGTTVRVTAHPAGSRPAGVLHQALLQGALPDMSSLGGS</sequence>
<evidence type="ECO:0000313" key="3">
    <source>
        <dbReference type="Proteomes" id="UP001165378"/>
    </source>
</evidence>
<dbReference type="AlphaFoldDB" id="A0AA41U1D4"/>
<accession>A0AA41U1D4</accession>
<name>A0AA41U1D4_9ACTN</name>
<protein>
    <submittedName>
        <fullName evidence="2">Uncharacterized protein</fullName>
    </submittedName>
</protein>
<evidence type="ECO:0000313" key="2">
    <source>
        <dbReference type="EMBL" id="MCF2529501.1"/>
    </source>
</evidence>
<dbReference type="EMBL" id="JAKFHA010000011">
    <property type="protein sequence ID" value="MCF2529501.1"/>
    <property type="molecule type" value="Genomic_DNA"/>
</dbReference>
<keyword evidence="3" id="KW-1185">Reference proteome</keyword>
<evidence type="ECO:0000256" key="1">
    <source>
        <dbReference type="SAM" id="MobiDB-lite"/>
    </source>
</evidence>
<dbReference type="Proteomes" id="UP001165378">
    <property type="component" value="Unassembled WGS sequence"/>
</dbReference>
<organism evidence="2 3">
    <name type="scientific">Yinghuangia soli</name>
    <dbReference type="NCBI Taxonomy" id="2908204"/>
    <lineage>
        <taxon>Bacteria</taxon>
        <taxon>Bacillati</taxon>
        <taxon>Actinomycetota</taxon>
        <taxon>Actinomycetes</taxon>
        <taxon>Kitasatosporales</taxon>
        <taxon>Streptomycetaceae</taxon>
        <taxon>Yinghuangia</taxon>
    </lineage>
</organism>